<organism evidence="18 19">
    <name type="scientific">Pipistrellus nathusii</name>
    <name type="common">Nathusius' pipistrelle</name>
    <dbReference type="NCBI Taxonomy" id="59473"/>
    <lineage>
        <taxon>Eukaryota</taxon>
        <taxon>Metazoa</taxon>
        <taxon>Chordata</taxon>
        <taxon>Craniata</taxon>
        <taxon>Vertebrata</taxon>
        <taxon>Euteleostomi</taxon>
        <taxon>Mammalia</taxon>
        <taxon>Eutheria</taxon>
        <taxon>Laurasiatheria</taxon>
        <taxon>Chiroptera</taxon>
        <taxon>Yangochiroptera</taxon>
        <taxon>Vespertilionidae</taxon>
        <taxon>Pipistrellus</taxon>
    </lineage>
</organism>
<feature type="region of interest" description="Disordered" evidence="14">
    <location>
        <begin position="1092"/>
        <end position="1132"/>
    </location>
</feature>
<dbReference type="PRINTS" id="PR01185">
    <property type="entry name" value="INTEGRINA"/>
</dbReference>
<dbReference type="Gene3D" id="2.130.10.130">
    <property type="entry name" value="Integrin alpha, N-terminal"/>
    <property type="match status" value="1"/>
</dbReference>
<dbReference type="Gene3D" id="1.20.5.930">
    <property type="entry name" value="Bicelle-embedded integrin alpha(iib) transmembrane segment"/>
    <property type="match status" value="1"/>
</dbReference>
<keyword evidence="8 13" id="KW-0401">Integrin</keyword>
<comment type="subcellular location">
    <subcellularLocation>
        <location evidence="1 13">Membrane</location>
        <topology evidence="1 13">Single-pass type I membrane protein</topology>
    </subcellularLocation>
</comment>
<dbReference type="Gene3D" id="2.60.40.1530">
    <property type="entry name" value="ntegrin, alpha v. Chain A, domain 4"/>
    <property type="match status" value="1"/>
</dbReference>
<sequence>MAGTPGRGPRGAPGIAYLLSALLAGLLSSGAAAFNLDVMGALRKEGEPGSLFGFSVALHRQLQPRPQSWLLVGAPQALALPGQQANRTGGLFACPLSLEETDCYRVDIDQGADVQKESKENQWLGVSVRSQGPGGKIVTCAHRYESRQRVDQVLETRDVIGRCFVLSQDLAVRDELDGGEWKFCEGRPQGHDQFGFCQQGAAAAFSPDSHYLLFGAPGTYNWKGLLFVTNIDSSDPDQLVYKTLDPADRLPGPAGDLALNSYLGFSIDSGKSLVRAEELSFVAGAPRANHKGAVLILRKDSASRLVPEVMLSGERLTSGFGYSLAVADLNNDGWADLVVGAPYFFERQEELGGAVYVYLNQAGRWADVSPLRLCGSPHSMFGVSLAVLGDLNLDGFPDVAVGAPFDGDGKVFIYHGSSLGVVTKPSQVLEGEAVSLKSFGYSLSGGLDVDGNHYPDLLVGSLADTAVLFRARPVLHVSHEVSIDPPAIDLEQPNCLDGLVCVNIRVCFSYIANPSSYSPVVALNYVLDGDTDRRLRGQVPRVTFLSRGPDDPKHQASGTVRLEHQQDRVCGDTMFQLQEKVKDRLRAIVVTLSYSLQTPRQRRQAPGQGLPPVDPILNAHQPSTHRAEIHFLKQGCGDDKICQSNLQLVHARFCARVSDMEFQPLPMDEDGTTALFALSGQPFIGLELKVTNLPSDPAQPQADGDDAHEAQLLVSLPASLHYSGVRALDPAEKPLCLSNENASHVECELGNPMKRGAQISFYLILSTSGITIETTELEVELLLATISEQELHPVSVRANVFIELPLSIAGVAVPQQLFFSGVVRGESAMRSERDVGSKVKYEVTVSNQGQSLNTLGSAFLNIMWPHEIANGKWLLYPMRVELEGGQGPGQKGLCSPRPNILHLDVDSRDRRRRELEQPEQPEQQVPPEQQEPSTSWWPVSSAEKKKNITLDCARGTANCVLFSCPLFSFDRAAVLHVWGRLWNSTFLEEYSAVKSLEVIVRANITVKSSIKNLVLRDASAVIPVMVYLDPVAVVAEGVPWWVILLAVLAGLLVLALLVLLLWKMGFFKRARYPEATTVPQYHAVKIPREDRQQFKEEKTGTILRSNWGSPRRESPDAHPILAADGHPAPGTA</sequence>
<dbReference type="Pfam" id="PF08441">
    <property type="entry name" value="Integrin_A_Ig_1"/>
    <property type="match status" value="1"/>
</dbReference>
<proteinExistence type="inferred from homology"/>
<feature type="repeat" description="FG-GAP" evidence="12">
    <location>
        <begin position="185"/>
        <end position="238"/>
    </location>
</feature>
<evidence type="ECO:0000313" key="19">
    <source>
        <dbReference type="Proteomes" id="UP001314169"/>
    </source>
</evidence>
<feature type="compositionally biased region" description="Low complexity" evidence="14">
    <location>
        <begin position="918"/>
        <end position="932"/>
    </location>
</feature>
<dbReference type="SMART" id="SM00191">
    <property type="entry name" value="Int_alpha"/>
    <property type="match status" value="5"/>
</dbReference>
<dbReference type="InterPro" id="IPR000413">
    <property type="entry name" value="Integrin_alpha"/>
</dbReference>
<evidence type="ECO:0008006" key="20">
    <source>
        <dbReference type="Google" id="ProtNLM"/>
    </source>
</evidence>
<dbReference type="Pfam" id="PF20806">
    <property type="entry name" value="Integrin_A_Ig_3"/>
    <property type="match status" value="1"/>
</dbReference>
<dbReference type="EMBL" id="OY882860">
    <property type="protein sequence ID" value="CAK6443337.1"/>
    <property type="molecule type" value="Genomic_DNA"/>
</dbReference>
<dbReference type="Gene3D" id="2.60.40.1460">
    <property type="entry name" value="Integrin domains. Chain A, domain 2"/>
    <property type="match status" value="1"/>
</dbReference>
<keyword evidence="11" id="KW-0325">Glycoprotein</keyword>
<feature type="repeat" description="FG-GAP" evidence="12">
    <location>
        <begin position="110"/>
        <end position="165"/>
    </location>
</feature>
<evidence type="ECO:0000256" key="8">
    <source>
        <dbReference type="ARBA" id="ARBA00023037"/>
    </source>
</evidence>
<dbReference type="InterPro" id="IPR013649">
    <property type="entry name" value="Integrin_alpha_Ig-like_1"/>
</dbReference>
<evidence type="ECO:0000256" key="11">
    <source>
        <dbReference type="ARBA" id="ARBA00023180"/>
    </source>
</evidence>
<dbReference type="InterPro" id="IPR013519">
    <property type="entry name" value="Int_alpha_beta-p"/>
</dbReference>
<dbReference type="InterPro" id="IPR048286">
    <property type="entry name" value="Integrin_alpha_Ig-like_3"/>
</dbReference>
<dbReference type="Pfam" id="PF20805">
    <property type="entry name" value="Integrin_A_Ig_2"/>
    <property type="match status" value="1"/>
</dbReference>
<feature type="domain" description="Integrin alpha first immunoglubulin-like" evidence="15">
    <location>
        <begin position="471"/>
        <end position="634"/>
    </location>
</feature>
<evidence type="ECO:0000256" key="3">
    <source>
        <dbReference type="ARBA" id="ARBA00022692"/>
    </source>
</evidence>
<evidence type="ECO:0000256" key="12">
    <source>
        <dbReference type="PROSITE-ProRule" id="PRU00803"/>
    </source>
</evidence>
<dbReference type="InterPro" id="IPR018184">
    <property type="entry name" value="Integrin_alpha_C_CS"/>
</dbReference>
<keyword evidence="9 13" id="KW-0472">Membrane</keyword>
<evidence type="ECO:0000259" key="16">
    <source>
        <dbReference type="Pfam" id="PF20805"/>
    </source>
</evidence>
<keyword evidence="19" id="KW-1185">Reference proteome</keyword>
<dbReference type="PANTHER" id="PTHR23220:SF90">
    <property type="entry name" value="INTEGRIN ALPHA-7"/>
    <property type="match status" value="1"/>
</dbReference>
<evidence type="ECO:0000259" key="17">
    <source>
        <dbReference type="Pfam" id="PF20806"/>
    </source>
</evidence>
<reference evidence="18" key="1">
    <citation type="submission" date="2023-12" db="EMBL/GenBank/DDBJ databases">
        <authorList>
            <person name="Brown T."/>
        </authorList>
    </citation>
    <scope>NUCLEOTIDE SEQUENCE</scope>
</reference>
<feature type="signal peptide" evidence="13">
    <location>
        <begin position="1"/>
        <end position="33"/>
    </location>
</feature>
<dbReference type="Proteomes" id="UP001314169">
    <property type="component" value="Chromosome 3"/>
</dbReference>
<evidence type="ECO:0000256" key="9">
    <source>
        <dbReference type="ARBA" id="ARBA00023136"/>
    </source>
</evidence>
<evidence type="ECO:0000256" key="2">
    <source>
        <dbReference type="ARBA" id="ARBA00008054"/>
    </source>
</evidence>
<dbReference type="Pfam" id="PF01839">
    <property type="entry name" value="FG-GAP"/>
    <property type="match status" value="2"/>
</dbReference>
<evidence type="ECO:0000256" key="1">
    <source>
        <dbReference type="ARBA" id="ARBA00004479"/>
    </source>
</evidence>
<feature type="repeat" description="FG-GAP" evidence="12">
    <location>
        <begin position="368"/>
        <end position="423"/>
    </location>
</feature>
<keyword evidence="6 13" id="KW-0130">Cell adhesion</keyword>
<dbReference type="SUPFAM" id="SSF69318">
    <property type="entry name" value="Integrin alpha N-terminal domain"/>
    <property type="match status" value="1"/>
</dbReference>
<feature type="repeat" description="FG-GAP" evidence="12">
    <location>
        <begin position="427"/>
        <end position="486"/>
    </location>
</feature>
<dbReference type="PANTHER" id="PTHR23220">
    <property type="entry name" value="INTEGRIN ALPHA"/>
    <property type="match status" value="1"/>
</dbReference>
<evidence type="ECO:0000313" key="18">
    <source>
        <dbReference type="EMBL" id="CAK6443337.1"/>
    </source>
</evidence>
<dbReference type="Gene3D" id="2.60.40.1510">
    <property type="entry name" value="ntegrin, alpha v. Chain A, domain 3"/>
    <property type="match status" value="1"/>
</dbReference>
<dbReference type="InterPro" id="IPR013517">
    <property type="entry name" value="FG-GAP"/>
</dbReference>
<keyword evidence="3 13" id="KW-0812">Transmembrane</keyword>
<accession>A0ABP0A4I0</accession>
<feature type="region of interest" description="Disordered" evidence="14">
    <location>
        <begin position="905"/>
        <end position="940"/>
    </location>
</feature>
<dbReference type="InterPro" id="IPR032695">
    <property type="entry name" value="Integrin_dom_sf"/>
</dbReference>
<dbReference type="InterPro" id="IPR028994">
    <property type="entry name" value="Integrin_alpha_N"/>
</dbReference>
<feature type="repeat" description="FG-GAP" evidence="12">
    <location>
        <begin position="35"/>
        <end position="103"/>
    </location>
</feature>
<dbReference type="InterPro" id="IPR048285">
    <property type="entry name" value="Integrin_alpha_Ig-like_2"/>
</dbReference>
<keyword evidence="7 13" id="KW-1133">Transmembrane helix</keyword>
<gene>
    <name evidence="18" type="ORF">MPIPNATIZW_LOCUS11643</name>
</gene>
<name>A0ABP0A4I0_PIPNA</name>
<evidence type="ECO:0000256" key="13">
    <source>
        <dbReference type="RuleBase" id="RU003762"/>
    </source>
</evidence>
<evidence type="ECO:0000256" key="10">
    <source>
        <dbReference type="ARBA" id="ARBA00023170"/>
    </source>
</evidence>
<keyword evidence="5" id="KW-0677">Repeat</keyword>
<feature type="compositionally biased region" description="Basic and acidic residues" evidence="14">
    <location>
        <begin position="905"/>
        <end position="916"/>
    </location>
</feature>
<dbReference type="PROSITE" id="PS00242">
    <property type="entry name" value="INTEGRIN_ALPHA"/>
    <property type="match status" value="1"/>
</dbReference>
<evidence type="ECO:0000256" key="4">
    <source>
        <dbReference type="ARBA" id="ARBA00022729"/>
    </source>
</evidence>
<keyword evidence="10 13" id="KW-0675">Receptor</keyword>
<keyword evidence="4 13" id="KW-0732">Signal</keyword>
<feature type="transmembrane region" description="Helical" evidence="13">
    <location>
        <begin position="1040"/>
        <end position="1062"/>
    </location>
</feature>
<evidence type="ECO:0000256" key="14">
    <source>
        <dbReference type="SAM" id="MobiDB-lite"/>
    </source>
</evidence>
<feature type="domain" description="Integrin alpha second immunoglobulin-like" evidence="16">
    <location>
        <begin position="636"/>
        <end position="800"/>
    </location>
</feature>
<dbReference type="SUPFAM" id="SSF69179">
    <property type="entry name" value="Integrin domains"/>
    <property type="match status" value="3"/>
</dbReference>
<evidence type="ECO:0000256" key="7">
    <source>
        <dbReference type="ARBA" id="ARBA00022989"/>
    </source>
</evidence>
<feature type="repeat" description="FG-GAP" evidence="12">
    <location>
        <begin position="306"/>
        <end position="367"/>
    </location>
</feature>
<evidence type="ECO:0000256" key="6">
    <source>
        <dbReference type="ARBA" id="ARBA00022889"/>
    </source>
</evidence>
<feature type="domain" description="Integrin alpha third immunoglobulin-like" evidence="17">
    <location>
        <begin position="806"/>
        <end position="1027"/>
    </location>
</feature>
<feature type="chain" id="PRO_5044982287" description="Integrin alpha-7" evidence="13">
    <location>
        <begin position="34"/>
        <end position="1132"/>
    </location>
</feature>
<protein>
    <recommendedName>
        <fullName evidence="20">Integrin alpha-7</fullName>
    </recommendedName>
</protein>
<evidence type="ECO:0000256" key="5">
    <source>
        <dbReference type="ARBA" id="ARBA00022737"/>
    </source>
</evidence>
<comment type="similarity">
    <text evidence="2 13">Belongs to the integrin alpha chain family.</text>
</comment>
<dbReference type="PROSITE" id="PS51470">
    <property type="entry name" value="FG_GAP"/>
    <property type="match status" value="6"/>
</dbReference>
<evidence type="ECO:0000259" key="15">
    <source>
        <dbReference type="Pfam" id="PF08441"/>
    </source>
</evidence>